<dbReference type="EMBL" id="WNXQ01000004">
    <property type="protein sequence ID" value="MWB78102.1"/>
    <property type="molecule type" value="Genomic_DNA"/>
</dbReference>
<dbReference type="CDD" id="cd06558">
    <property type="entry name" value="crotonase-like"/>
    <property type="match status" value="1"/>
</dbReference>
<organism evidence="2 3">
    <name type="scientific">Pseudooceanicola pacificus</name>
    <dbReference type="NCBI Taxonomy" id="2676438"/>
    <lineage>
        <taxon>Bacteria</taxon>
        <taxon>Pseudomonadati</taxon>
        <taxon>Pseudomonadota</taxon>
        <taxon>Alphaproteobacteria</taxon>
        <taxon>Rhodobacterales</taxon>
        <taxon>Paracoccaceae</taxon>
        <taxon>Pseudooceanicola</taxon>
    </lineage>
</organism>
<dbReference type="Proteomes" id="UP000443843">
    <property type="component" value="Unassembled WGS sequence"/>
</dbReference>
<dbReference type="SUPFAM" id="SSF52096">
    <property type="entry name" value="ClpP/crotonase"/>
    <property type="match status" value="1"/>
</dbReference>
<evidence type="ECO:0000313" key="3">
    <source>
        <dbReference type="Proteomes" id="UP000443843"/>
    </source>
</evidence>
<evidence type="ECO:0000313" key="2">
    <source>
        <dbReference type="EMBL" id="MWB78102.1"/>
    </source>
</evidence>
<reference evidence="2 3" key="1">
    <citation type="submission" date="2019-11" db="EMBL/GenBank/DDBJ databases">
        <title>Pseudooceanicola pacifica sp. nov., isolated from deep-sea sediment of the Pacific Ocean.</title>
        <authorList>
            <person name="Lyu L."/>
        </authorList>
    </citation>
    <scope>NUCLEOTIDE SEQUENCE [LARGE SCALE GENOMIC DNA]</scope>
    <source>
        <strain evidence="2 3">216_PA32_1</strain>
    </source>
</reference>
<dbReference type="Pfam" id="PF00378">
    <property type="entry name" value="ECH_1"/>
    <property type="match status" value="1"/>
</dbReference>
<comment type="similarity">
    <text evidence="1">Belongs to the enoyl-CoA hydratase/isomerase family.</text>
</comment>
<name>A0A844WCV0_9RHOB</name>
<evidence type="ECO:0000256" key="1">
    <source>
        <dbReference type="ARBA" id="ARBA00005254"/>
    </source>
</evidence>
<gene>
    <name evidence="2" type="ORF">GLS40_08715</name>
</gene>
<dbReference type="PANTHER" id="PTHR43459:SF1">
    <property type="entry name" value="EG:BACN32G11.4 PROTEIN"/>
    <property type="match status" value="1"/>
</dbReference>
<dbReference type="InterPro" id="IPR001753">
    <property type="entry name" value="Enoyl-CoA_hydra/iso"/>
</dbReference>
<dbReference type="InterPro" id="IPR014748">
    <property type="entry name" value="Enoyl-CoA_hydra_C"/>
</dbReference>
<accession>A0A844WCV0</accession>
<proteinExistence type="inferred from homology"/>
<dbReference type="GO" id="GO:0016853">
    <property type="term" value="F:isomerase activity"/>
    <property type="evidence" value="ECO:0007669"/>
    <property type="project" value="UniProtKB-KW"/>
</dbReference>
<dbReference type="AlphaFoldDB" id="A0A844WCV0"/>
<keyword evidence="3" id="KW-1185">Reference proteome</keyword>
<dbReference type="InterPro" id="IPR029045">
    <property type="entry name" value="ClpP/crotonase-like_dom_sf"/>
</dbReference>
<keyword evidence="2" id="KW-0413">Isomerase</keyword>
<comment type="caution">
    <text evidence="2">The sequence shown here is derived from an EMBL/GenBank/DDBJ whole genome shotgun (WGS) entry which is preliminary data.</text>
</comment>
<sequence length="262" mass="27271">MHNTDSELPQVIPTSRGLVTVLTLSSPGRKNAISTQMRTELLEQVTALHADPSVRAIVLTGADGDFSAGGDITEMTSDQKIASGRLQILHDTVRLLISGPKPVIAAVEGAAFGAGLSLAAACDVVVAGEGARFGAAFGKVGFVADCGLLWTLPMRLRPGVARDILFSARSIQTDEALALGLVDEVVPQGGAVDAAVARAERYAAVAPLAIAETKALLGAAPQSLDDLLEAEKAAQLRLALTEDHAEARKAFLEKRQPDFKGC</sequence>
<dbReference type="Gene3D" id="1.10.12.10">
    <property type="entry name" value="Lyase 2-enoyl-coa Hydratase, Chain A, domain 2"/>
    <property type="match status" value="1"/>
</dbReference>
<dbReference type="Gene3D" id="3.90.226.10">
    <property type="entry name" value="2-enoyl-CoA Hydratase, Chain A, domain 1"/>
    <property type="match status" value="1"/>
</dbReference>
<protein>
    <submittedName>
        <fullName evidence="2">Enoyl-CoA hydratase/isomerase family protein</fullName>
    </submittedName>
</protein>
<dbReference type="PANTHER" id="PTHR43459">
    <property type="entry name" value="ENOYL-COA HYDRATASE"/>
    <property type="match status" value="1"/>
</dbReference>